<evidence type="ECO:0000256" key="8">
    <source>
        <dbReference type="ARBA" id="ARBA00023002"/>
    </source>
</evidence>
<organism evidence="12 13">
    <name type="scientific">Thelonectria olida</name>
    <dbReference type="NCBI Taxonomy" id="1576542"/>
    <lineage>
        <taxon>Eukaryota</taxon>
        <taxon>Fungi</taxon>
        <taxon>Dikarya</taxon>
        <taxon>Ascomycota</taxon>
        <taxon>Pezizomycotina</taxon>
        <taxon>Sordariomycetes</taxon>
        <taxon>Hypocreomycetidae</taxon>
        <taxon>Hypocreales</taxon>
        <taxon>Nectriaceae</taxon>
        <taxon>Thelonectria</taxon>
    </lineage>
</organism>
<dbReference type="GO" id="GO:0050661">
    <property type="term" value="F:NADP binding"/>
    <property type="evidence" value="ECO:0007669"/>
    <property type="project" value="UniProtKB-UniRule"/>
</dbReference>
<dbReference type="Proteomes" id="UP000777438">
    <property type="component" value="Unassembled WGS sequence"/>
</dbReference>
<evidence type="ECO:0000256" key="2">
    <source>
        <dbReference type="ARBA" id="ARBA00001974"/>
    </source>
</evidence>
<dbReference type="PRINTS" id="PR00369">
    <property type="entry name" value="FLAVODOXIN"/>
</dbReference>
<dbReference type="InterPro" id="IPR001709">
    <property type="entry name" value="Flavoprot_Pyr_Nucl_cyt_Rdtase"/>
</dbReference>
<evidence type="ECO:0000256" key="1">
    <source>
        <dbReference type="ARBA" id="ARBA00001917"/>
    </source>
</evidence>
<dbReference type="InterPro" id="IPR028879">
    <property type="entry name" value="NDOR1"/>
</dbReference>
<proteinExistence type="inferred from homology"/>
<dbReference type="InterPro" id="IPR003097">
    <property type="entry name" value="CysJ-like_FAD-binding"/>
</dbReference>
<feature type="domain" description="Flavodoxin-like" evidence="10">
    <location>
        <begin position="8"/>
        <end position="152"/>
    </location>
</feature>
<dbReference type="Gene3D" id="3.40.50.80">
    <property type="entry name" value="Nucleotide-binding domain of ferredoxin-NADP reductase (FNR) module"/>
    <property type="match status" value="1"/>
</dbReference>
<dbReference type="EMBL" id="JAGPYM010000004">
    <property type="protein sequence ID" value="KAH6895279.1"/>
    <property type="molecule type" value="Genomic_DNA"/>
</dbReference>
<reference evidence="12 13" key="1">
    <citation type="journal article" date="2021" name="Nat. Commun.">
        <title>Genetic determinants of endophytism in the Arabidopsis root mycobiome.</title>
        <authorList>
            <person name="Mesny F."/>
            <person name="Miyauchi S."/>
            <person name="Thiergart T."/>
            <person name="Pickel B."/>
            <person name="Atanasova L."/>
            <person name="Karlsson M."/>
            <person name="Huettel B."/>
            <person name="Barry K.W."/>
            <person name="Haridas S."/>
            <person name="Chen C."/>
            <person name="Bauer D."/>
            <person name="Andreopoulos W."/>
            <person name="Pangilinan J."/>
            <person name="LaButti K."/>
            <person name="Riley R."/>
            <person name="Lipzen A."/>
            <person name="Clum A."/>
            <person name="Drula E."/>
            <person name="Henrissat B."/>
            <person name="Kohler A."/>
            <person name="Grigoriev I.V."/>
            <person name="Martin F.M."/>
            <person name="Hacquard S."/>
        </authorList>
    </citation>
    <scope>NUCLEOTIDE SEQUENCE [LARGE SCALE GENOMIC DNA]</scope>
    <source>
        <strain evidence="12 13">MPI-CAGE-CH-0241</strain>
    </source>
</reference>
<dbReference type="GO" id="GO:0005829">
    <property type="term" value="C:cytosol"/>
    <property type="evidence" value="ECO:0007669"/>
    <property type="project" value="TreeGrafter"/>
</dbReference>
<feature type="binding site" evidence="9">
    <location>
        <position position="598"/>
    </location>
    <ligand>
        <name>FAD</name>
        <dbReference type="ChEBI" id="CHEBI:57692"/>
    </ligand>
</feature>
<feature type="binding site" evidence="9">
    <location>
        <begin position="61"/>
        <end position="64"/>
    </location>
    <ligand>
        <name>FMN</name>
        <dbReference type="ChEBI" id="CHEBI:58210"/>
    </ligand>
</feature>
<dbReference type="OrthoDB" id="1856718at2759"/>
<feature type="binding site" evidence="9">
    <location>
        <begin position="388"/>
        <end position="391"/>
    </location>
    <ligand>
        <name>FAD</name>
        <dbReference type="ChEBI" id="CHEBI:57692"/>
    </ligand>
</feature>
<dbReference type="Pfam" id="PF00258">
    <property type="entry name" value="Flavodoxin_1"/>
    <property type="match status" value="1"/>
</dbReference>
<keyword evidence="5 9" id="KW-0288">FMN</keyword>
<name>A0A9P8WCE6_9HYPO</name>
<dbReference type="InterPro" id="IPR017938">
    <property type="entry name" value="Riboflavin_synthase-like_b-brl"/>
</dbReference>
<dbReference type="InterPro" id="IPR039261">
    <property type="entry name" value="FNR_nucleotide-bd"/>
</dbReference>
<feature type="domain" description="FAD-binding FR-type" evidence="11">
    <location>
        <begin position="210"/>
        <end position="457"/>
    </location>
</feature>
<dbReference type="GO" id="GO:0050660">
    <property type="term" value="F:flavin adenine dinucleotide binding"/>
    <property type="evidence" value="ECO:0007669"/>
    <property type="project" value="UniProtKB-UniRule"/>
</dbReference>
<evidence type="ECO:0000313" key="13">
    <source>
        <dbReference type="Proteomes" id="UP000777438"/>
    </source>
</evidence>
<evidence type="ECO:0000259" key="10">
    <source>
        <dbReference type="PROSITE" id="PS50902"/>
    </source>
</evidence>
<feature type="binding site" evidence="9">
    <location>
        <begin position="528"/>
        <end position="529"/>
    </location>
    <ligand>
        <name>NADP(+)</name>
        <dbReference type="ChEBI" id="CHEBI:58349"/>
    </ligand>
</feature>
<dbReference type="GO" id="GO:0160246">
    <property type="term" value="F:NADPH-iron-sulfur [2Fe-2S] protein oxidoreductase activity"/>
    <property type="evidence" value="ECO:0007669"/>
    <property type="project" value="InterPro"/>
</dbReference>
<dbReference type="AlphaFoldDB" id="A0A9P8WCE6"/>
<evidence type="ECO:0000256" key="6">
    <source>
        <dbReference type="ARBA" id="ARBA00022827"/>
    </source>
</evidence>
<sequence>MALHDRTVLILYGSETGNAQDMAEELGRVCQRLHFGSHVNELDAVDLNALLQYPLVVFVISTTGQGDMPHNSLVFWKRLLRKRLPPGCLATVKYTTFGLGDSTYLKFNWAARKLNRRLNQLGATTFIDGFEADEQFPDGIDGSFVRWADRLYTHLLQNHPPPNGLEPIPDHVILPPRWSLKKALDGTPPLNGYAVPVLSGPPPDQLLSIPNGLTSTLAGNTRLTPESHWQDVRLVSFDIPTQDGHQLRCNPGDCLTIYPKNFPEDAQKLITLMGWEDIADKPLDLSLCDPLPQNLYTNQKSTLRDLLINNVDITAIPRRSFLKSMSYFSTDPDHKERLIEFTKTEYIDEYFDYATRPRRSILEVLEEFHSVKLPAERMLDIFPIIRGRDFSIANGGATLTNPSQPGVTRIELLVALVKYRTVLRKPRQGLCSRYLTALPPQSTLRVTHKPVLSPIHGAQNAQRPLVAIATGTGLAPIRALIHERRTHPSPAPTLLFFGNRNRDADYFFRDEWDALVQEGGLEVFLAFSRDQRQKIYVQDRLREESKRIEELILDNAIFSVCGGSTKMADAAKRAVFDPYTEGAKDEEDRKKRLSSLTWWQEIW</sequence>
<dbReference type="PROSITE" id="PS50902">
    <property type="entry name" value="FLAVODOXIN_LIKE"/>
    <property type="match status" value="1"/>
</dbReference>
<dbReference type="InterPro" id="IPR029039">
    <property type="entry name" value="Flavoprotein-like_sf"/>
</dbReference>
<dbReference type="FunFam" id="1.20.990.10:FF:000013">
    <property type="entry name" value="NADPH-dependent diflavin oxidoreductase 1"/>
    <property type="match status" value="1"/>
</dbReference>
<dbReference type="GO" id="GO:0016226">
    <property type="term" value="P:iron-sulfur cluster assembly"/>
    <property type="evidence" value="ECO:0007669"/>
    <property type="project" value="UniProtKB-UniRule"/>
</dbReference>
<evidence type="ECO:0000313" key="12">
    <source>
        <dbReference type="EMBL" id="KAH6895279.1"/>
    </source>
</evidence>
<dbReference type="Gene3D" id="3.40.50.360">
    <property type="match status" value="1"/>
</dbReference>
<evidence type="ECO:0000256" key="9">
    <source>
        <dbReference type="HAMAP-Rule" id="MF_03178"/>
    </source>
</evidence>
<dbReference type="PROSITE" id="PS51384">
    <property type="entry name" value="FAD_FR"/>
    <property type="match status" value="1"/>
</dbReference>
<dbReference type="GO" id="GO:0005739">
    <property type="term" value="C:mitochondrion"/>
    <property type="evidence" value="ECO:0007669"/>
    <property type="project" value="UniProtKB-SubCell"/>
</dbReference>
<feature type="binding site" evidence="9">
    <location>
        <begin position="14"/>
        <end position="19"/>
    </location>
    <ligand>
        <name>FMN</name>
        <dbReference type="ChEBI" id="CHEBI:58210"/>
    </ligand>
</feature>
<feature type="binding site" evidence="9">
    <location>
        <position position="134"/>
    </location>
    <ligand>
        <name>FMN</name>
        <dbReference type="ChEBI" id="CHEBI:58210"/>
    </ligand>
</feature>
<comment type="subunit">
    <text evidence="9">Interacts with DRE2; as part of the cytosolic iron-sulfur (Fe-S) protein assembly (CIA) machinery.</text>
</comment>
<dbReference type="InterPro" id="IPR023173">
    <property type="entry name" value="NADPH_Cyt_P450_Rdtase_alpha"/>
</dbReference>
<dbReference type="FunFam" id="3.40.50.360:FF:000034">
    <property type="entry name" value="NADPH-dependent diflavin oxidoreductase 1"/>
    <property type="match status" value="1"/>
</dbReference>
<dbReference type="SUPFAM" id="SSF63380">
    <property type="entry name" value="Riboflavin synthase domain-like"/>
    <property type="match status" value="1"/>
</dbReference>
<evidence type="ECO:0000256" key="7">
    <source>
        <dbReference type="ARBA" id="ARBA00022857"/>
    </source>
</evidence>
<gene>
    <name evidence="9" type="primary">TAH18</name>
    <name evidence="12" type="ORF">B0T10DRAFT_477539</name>
</gene>
<keyword evidence="9" id="KW-0496">Mitochondrion</keyword>
<comment type="caution">
    <text evidence="12">The sequence shown here is derived from an EMBL/GenBank/DDBJ whole genome shotgun (WGS) entry which is preliminary data.</text>
</comment>
<keyword evidence="13" id="KW-1185">Reference proteome</keyword>
<accession>A0A9P8WCE6</accession>
<dbReference type="PANTHER" id="PTHR19384:SF10">
    <property type="entry name" value="NADPH-DEPENDENT DIFLAVIN OXIDOREDUCTASE 1"/>
    <property type="match status" value="1"/>
</dbReference>
<feature type="binding site" evidence="9">
    <location>
        <begin position="429"/>
        <end position="432"/>
    </location>
    <ligand>
        <name>FAD</name>
        <dbReference type="ChEBI" id="CHEBI:57692"/>
    </ligand>
</feature>
<protein>
    <recommendedName>
        <fullName evidence="9">NADPH-dependent diflavin oxidoreductase 1</fullName>
        <ecNumber evidence="9">1.18.1.-</ecNumber>
    </recommendedName>
    <alternativeName>
        <fullName evidence="9">NADPH-dependent FMN and FAD-containing oxidoreductase</fullName>
    </alternativeName>
</protein>
<feature type="binding site" evidence="9">
    <location>
        <begin position="534"/>
        <end position="538"/>
    </location>
    <ligand>
        <name>NADP(+)</name>
        <dbReference type="ChEBI" id="CHEBI:58349"/>
    </ligand>
</feature>
<dbReference type="InterPro" id="IPR001094">
    <property type="entry name" value="Flavdoxin-like"/>
</dbReference>
<comment type="cofactor">
    <cofactor evidence="2 9">
        <name>FAD</name>
        <dbReference type="ChEBI" id="CHEBI:57692"/>
    </cofactor>
</comment>
<evidence type="ECO:0000259" key="11">
    <source>
        <dbReference type="PROSITE" id="PS51384"/>
    </source>
</evidence>
<dbReference type="Pfam" id="PF00667">
    <property type="entry name" value="FAD_binding_1"/>
    <property type="match status" value="1"/>
</dbReference>
<keyword evidence="4 9" id="KW-0285">Flavoprotein</keyword>
<dbReference type="SUPFAM" id="SSF52343">
    <property type="entry name" value="Ferredoxin reductase-like, C-terminal NADP-linked domain"/>
    <property type="match status" value="1"/>
</dbReference>
<dbReference type="HAMAP" id="MF_03178">
    <property type="entry name" value="NDOR1"/>
    <property type="match status" value="1"/>
</dbReference>
<dbReference type="Pfam" id="PF00175">
    <property type="entry name" value="NAD_binding_1"/>
    <property type="match status" value="1"/>
</dbReference>
<comment type="caution">
    <text evidence="9">Lacks conserved residue(s) required for the propagation of feature annotation.</text>
</comment>
<dbReference type="InterPro" id="IPR017927">
    <property type="entry name" value="FAD-bd_FR_type"/>
</dbReference>
<evidence type="ECO:0000256" key="5">
    <source>
        <dbReference type="ARBA" id="ARBA00022643"/>
    </source>
</evidence>
<comment type="similarity">
    <text evidence="9">In the C-terminal section; belongs to the flavoprotein pyridine nucleotide cytochrome reductase family.</text>
</comment>
<evidence type="ECO:0000256" key="3">
    <source>
        <dbReference type="ARBA" id="ARBA00022490"/>
    </source>
</evidence>
<dbReference type="GO" id="GO:0010181">
    <property type="term" value="F:FMN binding"/>
    <property type="evidence" value="ECO:0007669"/>
    <property type="project" value="UniProtKB-UniRule"/>
</dbReference>
<feature type="binding site" evidence="9">
    <location>
        <position position="358"/>
    </location>
    <ligand>
        <name>FAD</name>
        <dbReference type="ChEBI" id="CHEBI:57692"/>
    </ligand>
</feature>
<dbReference type="GO" id="GO:0016651">
    <property type="term" value="F:oxidoreductase activity, acting on NAD(P)H"/>
    <property type="evidence" value="ECO:0007669"/>
    <property type="project" value="UniProtKB-UniRule"/>
</dbReference>
<dbReference type="Gene3D" id="1.20.990.10">
    <property type="entry name" value="NADPH-cytochrome p450 Reductase, Chain A, domain 3"/>
    <property type="match status" value="1"/>
</dbReference>
<dbReference type="PRINTS" id="PR00371">
    <property type="entry name" value="FPNCR"/>
</dbReference>
<comment type="cofactor">
    <cofactor evidence="1 9">
        <name>FMN</name>
        <dbReference type="ChEBI" id="CHEBI:58210"/>
    </cofactor>
</comment>
<dbReference type="EC" id="1.18.1.-" evidence="9"/>
<feature type="binding site" evidence="9">
    <location>
        <begin position="99"/>
        <end position="108"/>
    </location>
    <ligand>
        <name>FMN</name>
        <dbReference type="ChEBI" id="CHEBI:58210"/>
    </ligand>
</feature>
<evidence type="ECO:0000256" key="4">
    <source>
        <dbReference type="ARBA" id="ARBA00022630"/>
    </source>
</evidence>
<comment type="similarity">
    <text evidence="9">In the N-terminal section; belongs to the flavodoxin family.</text>
</comment>
<comment type="subcellular location">
    <subcellularLocation>
        <location evidence="9">Cytoplasm</location>
    </subcellularLocation>
    <subcellularLocation>
        <location evidence="9">Mitochondrion</location>
    </subcellularLocation>
    <text evidence="9">Relocalizes to mitochondria after H(2)O(2) exposure.</text>
</comment>
<dbReference type="InterPro" id="IPR001433">
    <property type="entry name" value="OxRdtase_FAD/NAD-bd"/>
</dbReference>
<comment type="catalytic activity">
    <reaction evidence="9">
        <text>2 oxidized [2Fe-2S]-[protein] + NADPH = 2 reduced [2Fe-2S]-[protein] + NADP(+) + H(+)</text>
        <dbReference type="Rhea" id="RHEA:67716"/>
        <dbReference type="Rhea" id="RHEA-COMP:17327"/>
        <dbReference type="Rhea" id="RHEA-COMP:17328"/>
        <dbReference type="ChEBI" id="CHEBI:15378"/>
        <dbReference type="ChEBI" id="CHEBI:33737"/>
        <dbReference type="ChEBI" id="CHEBI:33738"/>
        <dbReference type="ChEBI" id="CHEBI:57783"/>
        <dbReference type="ChEBI" id="CHEBI:58349"/>
    </reaction>
</comment>
<comment type="function">
    <text evidence="9">NADPH-dependent reductase which is a central component of the cytosolic iron-sulfur (Fe-S) protein assembly (CIA) machinery. Transfers electrons from NADPH via its FAD and FMN prosthetic groups to the [2Fe-2S] cluster of DRE2, another key component of the CIA machinery. In turn, this reduced cluster provides electrons for assembly of cytosolic iron-sulfur cluster proteins. Positively controls H(2)O(2)-induced cell death.</text>
</comment>
<dbReference type="Gene3D" id="2.40.30.10">
    <property type="entry name" value="Translation factors"/>
    <property type="match status" value="1"/>
</dbReference>
<keyword evidence="3 9" id="KW-0963">Cytoplasm</keyword>
<keyword evidence="6 9" id="KW-0274">FAD</keyword>
<feature type="binding site" evidence="9">
    <location>
        <position position="472"/>
    </location>
    <ligand>
        <name>NADP(+)</name>
        <dbReference type="ChEBI" id="CHEBI:58349"/>
    </ligand>
</feature>
<dbReference type="InterPro" id="IPR008254">
    <property type="entry name" value="Flavodoxin/NO_synth"/>
</dbReference>
<comment type="similarity">
    <text evidence="9">Belongs to the NADPH-dependent diflavin oxidoreductase NDOR1 family.</text>
</comment>
<keyword evidence="8 9" id="KW-0560">Oxidoreductase</keyword>
<dbReference type="PANTHER" id="PTHR19384">
    <property type="entry name" value="NITRIC OXIDE SYNTHASE-RELATED"/>
    <property type="match status" value="1"/>
</dbReference>
<dbReference type="SUPFAM" id="SSF52218">
    <property type="entry name" value="Flavoproteins"/>
    <property type="match status" value="1"/>
</dbReference>
<keyword evidence="7 9" id="KW-0521">NADP</keyword>